<dbReference type="SUPFAM" id="SSF56672">
    <property type="entry name" value="DNA/RNA polymerases"/>
    <property type="match status" value="1"/>
</dbReference>
<sequence>MEVDHKPTREPQRRLNNAMREVVKREVLKLLHASIIYPVQDSEWVSPVQVVLKKGGMTVVKNQNNELIPQRTVTGWRMCIDYRKLNTATRKDHFPLPFIDEMLERLANHSFFCYLDGYSGYH</sequence>
<dbReference type="EMBL" id="CP144751">
    <property type="protein sequence ID" value="WVZ85109.1"/>
    <property type="molecule type" value="Genomic_DNA"/>
</dbReference>
<evidence type="ECO:0008006" key="3">
    <source>
        <dbReference type="Google" id="ProtNLM"/>
    </source>
</evidence>
<protein>
    <recommendedName>
        <fullName evidence="3">Reverse transcriptase</fullName>
    </recommendedName>
</protein>
<gene>
    <name evidence="1" type="ORF">U9M48_032064</name>
</gene>
<evidence type="ECO:0000313" key="2">
    <source>
        <dbReference type="Proteomes" id="UP001341281"/>
    </source>
</evidence>
<accession>A0AAQ3U3X1</accession>
<keyword evidence="2" id="KW-1185">Reference proteome</keyword>
<dbReference type="InterPro" id="IPR043502">
    <property type="entry name" value="DNA/RNA_pol_sf"/>
</dbReference>
<dbReference type="PANTHER" id="PTHR24559">
    <property type="entry name" value="TRANSPOSON TY3-I GAG-POL POLYPROTEIN"/>
    <property type="match status" value="1"/>
</dbReference>
<evidence type="ECO:0000313" key="1">
    <source>
        <dbReference type="EMBL" id="WVZ85109.1"/>
    </source>
</evidence>
<dbReference type="AlphaFoldDB" id="A0AAQ3U3X1"/>
<dbReference type="PANTHER" id="PTHR24559:SF444">
    <property type="entry name" value="REVERSE TRANSCRIPTASE DOMAIN-CONTAINING PROTEIN"/>
    <property type="match status" value="1"/>
</dbReference>
<proteinExistence type="predicted"/>
<dbReference type="Gene3D" id="3.10.10.10">
    <property type="entry name" value="HIV Type 1 Reverse Transcriptase, subunit A, domain 1"/>
    <property type="match status" value="1"/>
</dbReference>
<organism evidence="1 2">
    <name type="scientific">Paspalum notatum var. saurae</name>
    <dbReference type="NCBI Taxonomy" id="547442"/>
    <lineage>
        <taxon>Eukaryota</taxon>
        <taxon>Viridiplantae</taxon>
        <taxon>Streptophyta</taxon>
        <taxon>Embryophyta</taxon>
        <taxon>Tracheophyta</taxon>
        <taxon>Spermatophyta</taxon>
        <taxon>Magnoliopsida</taxon>
        <taxon>Liliopsida</taxon>
        <taxon>Poales</taxon>
        <taxon>Poaceae</taxon>
        <taxon>PACMAD clade</taxon>
        <taxon>Panicoideae</taxon>
        <taxon>Andropogonodae</taxon>
        <taxon>Paspaleae</taxon>
        <taxon>Paspalinae</taxon>
        <taxon>Paspalum</taxon>
    </lineage>
</organism>
<reference evidence="1 2" key="1">
    <citation type="submission" date="2024-02" db="EMBL/GenBank/DDBJ databases">
        <title>High-quality chromosome-scale genome assembly of Pensacola bahiagrass (Paspalum notatum Flugge var. saurae).</title>
        <authorList>
            <person name="Vega J.M."/>
            <person name="Podio M."/>
            <person name="Orjuela J."/>
            <person name="Siena L.A."/>
            <person name="Pessino S.C."/>
            <person name="Combes M.C."/>
            <person name="Mariac C."/>
            <person name="Albertini E."/>
            <person name="Pupilli F."/>
            <person name="Ortiz J.P.A."/>
            <person name="Leblanc O."/>
        </authorList>
    </citation>
    <scope>NUCLEOTIDE SEQUENCE [LARGE SCALE GENOMIC DNA]</scope>
    <source>
        <strain evidence="1">R1</strain>
        <tissue evidence="1">Leaf</tissue>
    </source>
</reference>
<name>A0AAQ3U3X1_PASNO</name>
<dbReference type="Proteomes" id="UP001341281">
    <property type="component" value="Chromosome 07"/>
</dbReference>
<dbReference type="InterPro" id="IPR053134">
    <property type="entry name" value="RNA-dir_DNA_polymerase"/>
</dbReference>